<evidence type="ECO:0000259" key="5">
    <source>
        <dbReference type="PROSITE" id="PS50021"/>
    </source>
</evidence>
<dbReference type="Pfam" id="PF00307">
    <property type="entry name" value="CH"/>
    <property type="match status" value="1"/>
</dbReference>
<accession>A0A0B6Z5A0</accession>
<evidence type="ECO:0000256" key="1">
    <source>
        <dbReference type="ARBA" id="ARBA00004177"/>
    </source>
</evidence>
<name>A0A0B6Z5A0_9EUPU</name>
<evidence type="ECO:0000313" key="6">
    <source>
        <dbReference type="EMBL" id="CEK63824.1"/>
    </source>
</evidence>
<evidence type="ECO:0000256" key="3">
    <source>
        <dbReference type="ARBA" id="ARBA00022753"/>
    </source>
</evidence>
<comment type="subcellular location">
    <subcellularLocation>
        <location evidence="1">Endosome</location>
    </subcellularLocation>
</comment>
<reference evidence="6" key="1">
    <citation type="submission" date="2014-12" db="EMBL/GenBank/DDBJ databases">
        <title>Insight into the proteome of Arion vulgaris.</title>
        <authorList>
            <person name="Aradska J."/>
            <person name="Bulat T."/>
            <person name="Smidak R."/>
            <person name="Sarate P."/>
            <person name="Gangsoo J."/>
            <person name="Sialana F."/>
            <person name="Bilban M."/>
            <person name="Lubec G."/>
        </authorList>
    </citation>
    <scope>NUCLEOTIDE SEQUENCE</scope>
    <source>
        <tissue evidence="6">Skin</tissue>
    </source>
</reference>
<organism evidence="6">
    <name type="scientific">Arion vulgaris</name>
    <dbReference type="NCBI Taxonomy" id="1028688"/>
    <lineage>
        <taxon>Eukaryota</taxon>
        <taxon>Metazoa</taxon>
        <taxon>Spiralia</taxon>
        <taxon>Lophotrochozoa</taxon>
        <taxon>Mollusca</taxon>
        <taxon>Gastropoda</taxon>
        <taxon>Heterobranchia</taxon>
        <taxon>Euthyneura</taxon>
        <taxon>Panpulmonata</taxon>
        <taxon>Eupulmonata</taxon>
        <taxon>Stylommatophora</taxon>
        <taxon>Helicina</taxon>
        <taxon>Arionoidea</taxon>
        <taxon>Arionidae</taxon>
        <taxon>Arion</taxon>
    </lineage>
</organism>
<protein>
    <recommendedName>
        <fullName evidence="5">Calponin-homology (CH) domain-containing protein</fullName>
    </recommendedName>
</protein>
<dbReference type="PANTHER" id="PTHR23167">
    <property type="entry name" value="CALPONIN HOMOLOGY DOMAIN-CONTAINING PROTEIN DDB_G0272472-RELATED"/>
    <property type="match status" value="1"/>
</dbReference>
<proteinExistence type="predicted"/>
<dbReference type="Gene3D" id="1.10.418.10">
    <property type="entry name" value="Calponin-like domain"/>
    <property type="match status" value="1"/>
</dbReference>
<keyword evidence="3" id="KW-0967">Endosome</keyword>
<feature type="non-terminal residue" evidence="6">
    <location>
        <position position="183"/>
    </location>
</feature>
<dbReference type="PANTHER" id="PTHR23167:SF46">
    <property type="entry name" value="EPS15 HOMOLOGY DOMAIN CONTAINING PROTEIN-BINDING PROTEIN 1, ISOFORM F"/>
    <property type="match status" value="1"/>
</dbReference>
<dbReference type="GO" id="GO:0005768">
    <property type="term" value="C:endosome"/>
    <property type="evidence" value="ECO:0007669"/>
    <property type="project" value="UniProtKB-SubCell"/>
</dbReference>
<feature type="non-terminal residue" evidence="6">
    <location>
        <position position="1"/>
    </location>
</feature>
<evidence type="ECO:0000256" key="4">
    <source>
        <dbReference type="ARBA" id="ARBA00023054"/>
    </source>
</evidence>
<sequence>ILKEEKKVIPRPRTLILDDVPKTSNKEASIISMESRQNETPLSNNSSFDEMISWCRQITNGYHGVEVTDMTTSWRNGLAFCAIIHHFKPDLINFANLDSDDIMGNNKIAFDAAARLGILKVIEPSDMVHFSVPDKLSILTYLHQLRAYFTGKTLAVQQIGQSTRDSTYTLGERNDEDEQRISE</sequence>
<dbReference type="InterPro" id="IPR001715">
    <property type="entry name" value="CH_dom"/>
</dbReference>
<dbReference type="PROSITE" id="PS50021">
    <property type="entry name" value="CH"/>
    <property type="match status" value="1"/>
</dbReference>
<feature type="domain" description="Calponin-homology (CH)" evidence="5">
    <location>
        <begin position="45"/>
        <end position="150"/>
    </location>
</feature>
<dbReference type="InterPro" id="IPR050540">
    <property type="entry name" value="F-actin_Monoox_Mical"/>
</dbReference>
<gene>
    <name evidence="6" type="primary">ORF49624</name>
</gene>
<dbReference type="SMART" id="SM00033">
    <property type="entry name" value="CH"/>
    <property type="match status" value="1"/>
</dbReference>
<dbReference type="AlphaFoldDB" id="A0A0B6Z5A0"/>
<evidence type="ECO:0000256" key="2">
    <source>
        <dbReference type="ARBA" id="ARBA00022553"/>
    </source>
</evidence>
<keyword evidence="2" id="KW-0597">Phosphoprotein</keyword>
<keyword evidence="4" id="KW-0175">Coiled coil</keyword>
<dbReference type="FunFam" id="1.10.418.10:FF:000023">
    <property type="entry name" value="EH domain-binding protein 1 isoform X1"/>
    <property type="match status" value="1"/>
</dbReference>
<dbReference type="SUPFAM" id="SSF47576">
    <property type="entry name" value="Calponin-homology domain, CH-domain"/>
    <property type="match status" value="1"/>
</dbReference>
<dbReference type="InterPro" id="IPR036872">
    <property type="entry name" value="CH_dom_sf"/>
</dbReference>
<dbReference type="EMBL" id="HACG01016959">
    <property type="protein sequence ID" value="CEK63824.1"/>
    <property type="molecule type" value="Transcribed_RNA"/>
</dbReference>